<feature type="domain" description="Nicotinate phosphoribosyltransferase C-terminal" evidence="11">
    <location>
        <begin position="356"/>
        <end position="464"/>
    </location>
</feature>
<evidence type="ECO:0000256" key="7">
    <source>
        <dbReference type="ARBA" id="ARBA00022679"/>
    </source>
</evidence>
<keyword evidence="4" id="KW-0597">Phosphoprotein</keyword>
<sequence length="476" mass="53249">MIHNALFLDFYELTMAQGYYKTGRRERTVFDMFFRRQPFNGGYSIFAGLNPLLEAIMNFRFGDDDIAYLKSTGIFDAEFLNYLSKFRFSGTVLAMDEGSVVFPNEPLIRVEADIIESLLLEGLILNTVNFQSLIATKTARIWLASNKSSIMEFGLRRAQGCDGAMSATRAAIIGGAAGTSNTLAAKLYGVPAMGTMAHAWVMSFDTEEEAFQTYADIYGEKSVFLIDTYNTLESGIENAIKVGKRLKAEGKNFGIRLDSGDIQYLSTEVRKRLDVAGLPNAKITVSNELTEEIIESLLMHKAPIDGWGVGTHMVTGGNESSFTGVYKLAAYEQNNAWVPVMKLSDNPAKTTNPAVKQVWRLYNTDGSFKADVIGVEDEIIEEGVRYKYIHPFNDYQTFSFAAKKVEPLLKPKIKDGSLLVKLEDLPTIHKRMAEQLEHLDPTSKRLLNPHIYKVSLTENLQKIKQELILKGAWNKS</sequence>
<dbReference type="Proteomes" id="UP000323594">
    <property type="component" value="Chromosome"/>
</dbReference>
<dbReference type="NCBIfam" id="NF009131">
    <property type="entry name" value="PRK12484.1"/>
    <property type="match status" value="1"/>
</dbReference>
<comment type="pathway">
    <text evidence="1 9">Cofactor biosynthesis; NAD(+) biosynthesis; nicotinate D-ribonucleotide from nicotinate: step 1/1.</text>
</comment>
<dbReference type="PANTHER" id="PTHR11098">
    <property type="entry name" value="NICOTINATE PHOSPHORIBOSYLTRANSFERASE"/>
    <property type="match status" value="1"/>
</dbReference>
<evidence type="ECO:0000256" key="2">
    <source>
        <dbReference type="ARBA" id="ARBA00010897"/>
    </source>
</evidence>
<protein>
    <recommendedName>
        <fullName evidence="3 9">Nicotinate phosphoribosyltransferase</fullName>
        <ecNumber evidence="3 9">6.3.4.21</ecNumber>
    </recommendedName>
</protein>
<comment type="similarity">
    <text evidence="2 9">Belongs to the NAPRTase family.</text>
</comment>
<dbReference type="SUPFAM" id="SSF54675">
    <property type="entry name" value="Nicotinate/Quinolinate PRTase N-terminal domain-like"/>
    <property type="match status" value="1"/>
</dbReference>
<gene>
    <name evidence="12" type="primary">pncB</name>
    <name evidence="13" type="ORF">FUT82_15795</name>
    <name evidence="12" type="ORF">TPHV1_80055</name>
</gene>
<dbReference type="PANTHER" id="PTHR11098:SF1">
    <property type="entry name" value="NICOTINATE PHOSPHORIBOSYLTRANSFERASE"/>
    <property type="match status" value="1"/>
</dbReference>
<dbReference type="UniPathway" id="UPA00253">
    <property type="reaction ID" value="UER00457"/>
</dbReference>
<dbReference type="InterPro" id="IPR007229">
    <property type="entry name" value="Nic_PRibTrfase-Fam"/>
</dbReference>
<evidence type="ECO:0000256" key="6">
    <source>
        <dbReference type="ARBA" id="ARBA00022642"/>
    </source>
</evidence>
<dbReference type="OrthoDB" id="9770610at2"/>
<evidence type="ECO:0000313" key="14">
    <source>
        <dbReference type="Proteomes" id="UP000042527"/>
    </source>
</evidence>
<proteinExistence type="inferred from homology"/>
<reference evidence="13 15" key="3">
    <citation type="submission" date="2019-08" db="EMBL/GenBank/DDBJ databases">
        <authorList>
            <person name="Kuhnert P."/>
        </authorList>
    </citation>
    <scope>NUCLEOTIDE SEQUENCE [LARGE SCALE GENOMIC DNA]</scope>
    <source>
        <strain evidence="13 15">B36.5</strain>
    </source>
</reference>
<dbReference type="InterPro" id="IPR006405">
    <property type="entry name" value="Nic_PRibTrfase_pncB"/>
</dbReference>
<evidence type="ECO:0000313" key="12">
    <source>
        <dbReference type="EMBL" id="CEM63302.1"/>
    </source>
</evidence>
<keyword evidence="7 9" id="KW-0808">Transferase</keyword>
<reference evidence="14" key="1">
    <citation type="submission" date="2015-01" db="EMBL/GenBank/DDBJ databases">
        <authorList>
            <person name="Manzoor Shahid"/>
            <person name="Zubair Saima"/>
        </authorList>
    </citation>
    <scope>NUCLEOTIDE SEQUENCE [LARGE SCALE GENOMIC DNA]</scope>
    <source>
        <strain evidence="14">V1</strain>
    </source>
</reference>
<keyword evidence="12" id="KW-0328">Glycosyltransferase</keyword>
<dbReference type="RefSeq" id="WP_024752684.1">
    <property type="nucleotide sequence ID" value="NZ_CDNC01000050.1"/>
</dbReference>
<reference evidence="12" key="2">
    <citation type="submission" date="2015-01" db="EMBL/GenBank/DDBJ databases">
        <authorList>
            <person name="Xiang T."/>
            <person name="Song Y."/>
            <person name="Huang L."/>
            <person name="Wang B."/>
            <person name="Wu P."/>
        </authorList>
    </citation>
    <scope>NUCLEOTIDE SEQUENCE [LARGE SCALE GENOMIC DNA]</scope>
    <source>
        <strain evidence="12">V1</strain>
    </source>
</reference>
<evidence type="ECO:0000313" key="13">
    <source>
        <dbReference type="EMBL" id="QEJ99306.1"/>
    </source>
</evidence>
<dbReference type="NCBIfam" id="TIGR01513">
    <property type="entry name" value="NAPRTase_put"/>
    <property type="match status" value="1"/>
</dbReference>
<dbReference type="GO" id="GO:0047280">
    <property type="term" value="F:nicotinamide phosphoribosyltransferase activity"/>
    <property type="evidence" value="ECO:0007669"/>
    <property type="project" value="UniProtKB-ARBA"/>
</dbReference>
<dbReference type="EMBL" id="CP042817">
    <property type="protein sequence ID" value="QEJ99306.1"/>
    <property type="molecule type" value="Genomic_DNA"/>
</dbReference>
<dbReference type="SUPFAM" id="SSF51690">
    <property type="entry name" value="Nicotinate/Quinolinate PRTase C-terminal domain-like"/>
    <property type="match status" value="1"/>
</dbReference>
<accession>A0A0B7H075</accession>
<keyword evidence="14" id="KW-1185">Reference proteome</keyword>
<dbReference type="Pfam" id="PF17956">
    <property type="entry name" value="NAPRTase_C"/>
    <property type="match status" value="1"/>
</dbReference>
<dbReference type="GO" id="GO:0034355">
    <property type="term" value="P:NAD+ biosynthetic process via the salvage pathway"/>
    <property type="evidence" value="ECO:0007669"/>
    <property type="project" value="UniProtKB-ARBA"/>
</dbReference>
<dbReference type="Proteomes" id="UP000042527">
    <property type="component" value="Unassembled WGS sequence"/>
</dbReference>
<dbReference type="Pfam" id="PF17767">
    <property type="entry name" value="NAPRTase_N"/>
    <property type="match status" value="1"/>
</dbReference>
<evidence type="ECO:0000256" key="9">
    <source>
        <dbReference type="RuleBase" id="RU365100"/>
    </source>
</evidence>
<keyword evidence="6 9" id="KW-0662">Pyridine nucleotide biosynthesis</keyword>
<evidence type="ECO:0000256" key="3">
    <source>
        <dbReference type="ARBA" id="ARBA00013236"/>
    </source>
</evidence>
<feature type="domain" description="Nicotinate phosphoribosyltransferase N-terminal" evidence="10">
    <location>
        <begin position="7"/>
        <end position="129"/>
    </location>
</feature>
<evidence type="ECO:0000256" key="4">
    <source>
        <dbReference type="ARBA" id="ARBA00022553"/>
    </source>
</evidence>
<evidence type="ECO:0000256" key="1">
    <source>
        <dbReference type="ARBA" id="ARBA00004952"/>
    </source>
</evidence>
<dbReference type="GO" id="GO:0004516">
    <property type="term" value="F:nicotinate phosphoribosyltransferase activity"/>
    <property type="evidence" value="ECO:0007669"/>
    <property type="project" value="UniProtKB-UniRule"/>
</dbReference>
<dbReference type="EC" id="6.3.4.21" evidence="3 9"/>
<dbReference type="EMBL" id="CDNC01000050">
    <property type="protein sequence ID" value="CEM63302.1"/>
    <property type="molecule type" value="Genomic_DNA"/>
</dbReference>
<evidence type="ECO:0000259" key="10">
    <source>
        <dbReference type="Pfam" id="PF17767"/>
    </source>
</evidence>
<evidence type="ECO:0000256" key="5">
    <source>
        <dbReference type="ARBA" id="ARBA00022598"/>
    </source>
</evidence>
<dbReference type="GO" id="GO:0005829">
    <property type="term" value="C:cytosol"/>
    <property type="evidence" value="ECO:0007669"/>
    <property type="project" value="TreeGrafter"/>
</dbReference>
<evidence type="ECO:0000256" key="8">
    <source>
        <dbReference type="ARBA" id="ARBA00048668"/>
    </source>
</evidence>
<dbReference type="InterPro" id="IPR040727">
    <property type="entry name" value="NAPRTase_N"/>
</dbReference>
<dbReference type="InterPro" id="IPR013785">
    <property type="entry name" value="Aldolase_TIM"/>
</dbReference>
<dbReference type="FunFam" id="3.20.20.70:FF:000076">
    <property type="entry name" value="Nicotinate phosphoribosyltransferase"/>
    <property type="match status" value="1"/>
</dbReference>
<dbReference type="NCBIfam" id="NF006695">
    <property type="entry name" value="PRK09243.1-2"/>
    <property type="match status" value="1"/>
</dbReference>
<organism evidence="12 14">
    <name type="scientific">Treponema phagedenis</name>
    <dbReference type="NCBI Taxonomy" id="162"/>
    <lineage>
        <taxon>Bacteria</taxon>
        <taxon>Pseudomonadati</taxon>
        <taxon>Spirochaetota</taxon>
        <taxon>Spirochaetia</taxon>
        <taxon>Spirochaetales</taxon>
        <taxon>Treponemataceae</taxon>
        <taxon>Treponema</taxon>
    </lineage>
</organism>
<evidence type="ECO:0000259" key="11">
    <source>
        <dbReference type="Pfam" id="PF17956"/>
    </source>
</evidence>
<comment type="PTM">
    <text evidence="9">Transiently phosphorylated on a His residue during the reaction cycle. Phosphorylation strongly increases the affinity for substrates and increases the rate of nicotinate D-ribonucleotide production. Dephosphorylation regenerates the low-affinity form of the enzyme, leading to product release.</text>
</comment>
<dbReference type="CDD" id="cd01570">
    <property type="entry name" value="NAPRTase_A"/>
    <property type="match status" value="1"/>
</dbReference>
<dbReference type="AlphaFoldDB" id="A0A0B7H075"/>
<comment type="function">
    <text evidence="9">Catalyzes the first step in the biosynthesis of NAD from nicotinic acid, the ATP-dependent synthesis of beta-nicotinate D-ribonucleotide from nicotinate and 5-phospho-D-ribose 1-phosphate.</text>
</comment>
<keyword evidence="5 9" id="KW-0436">Ligase</keyword>
<dbReference type="InterPro" id="IPR036068">
    <property type="entry name" value="Nicotinate_pribotase-like_C"/>
</dbReference>
<dbReference type="InterPro" id="IPR041619">
    <property type="entry name" value="NAPRTase_C"/>
</dbReference>
<dbReference type="Gene3D" id="3.20.140.10">
    <property type="entry name" value="nicotinate phosphoribosyltransferase"/>
    <property type="match status" value="1"/>
</dbReference>
<dbReference type="Gene3D" id="3.20.20.70">
    <property type="entry name" value="Aldolase class I"/>
    <property type="match status" value="1"/>
</dbReference>
<name>A0A0B7H075_TREPH</name>
<comment type="catalytic activity">
    <reaction evidence="8 9">
        <text>5-phospho-alpha-D-ribose 1-diphosphate + nicotinate + ATP + H2O = nicotinate beta-D-ribonucleotide + ADP + phosphate + diphosphate</text>
        <dbReference type="Rhea" id="RHEA:36163"/>
        <dbReference type="ChEBI" id="CHEBI:15377"/>
        <dbReference type="ChEBI" id="CHEBI:30616"/>
        <dbReference type="ChEBI" id="CHEBI:32544"/>
        <dbReference type="ChEBI" id="CHEBI:33019"/>
        <dbReference type="ChEBI" id="CHEBI:43474"/>
        <dbReference type="ChEBI" id="CHEBI:57502"/>
        <dbReference type="ChEBI" id="CHEBI:58017"/>
        <dbReference type="ChEBI" id="CHEBI:456216"/>
        <dbReference type="EC" id="6.3.4.21"/>
    </reaction>
</comment>
<evidence type="ECO:0000313" key="15">
    <source>
        <dbReference type="Proteomes" id="UP000323594"/>
    </source>
</evidence>
<dbReference type="PIRSF" id="PIRSF000484">
    <property type="entry name" value="NAPRT"/>
    <property type="match status" value="1"/>
</dbReference>